<name>A0A1B2F739_PSEPU</name>
<sequence>MNPITITSITMQEAAQAMEVGVAALFKKARSGQGRLEVAVAELDAYVRRIQDLHRERLPYGVSYSYVSEPVLSIGNLNRLIANVSYRSSYWWSLRRNGSSLSNALVGYTQTIAQRSADIQSIASKLEMAGGRTERWEVLSREGDLALSAIDRIHVRRMAAQMSSLRMEIETFQLQLSAYVARIEDFREIHRRELQPELEKVVKALETVEVRECTLRFEPFWTNCRKATFEEEDRVRLKAIFGVRGLSLADVHSNIETLHSAWQAIGTYAESADRHLKTVSRQRELARFMVYFKIFLGQWKQVAGQAEQMREAFA</sequence>
<dbReference type="AlphaFoldDB" id="A0A1B2F739"/>
<reference evidence="1" key="1">
    <citation type="submission" date="2016-07" db="EMBL/GenBank/DDBJ databases">
        <title>New class B carbapenemase carried by novel plasmid in Pseudomonas putida enviromental strain in eastern Amazonia.</title>
        <authorList>
            <person name="Souza C.O."/>
            <person name="Lima K.V."/>
            <person name="Brasiliense D.M."/>
            <person name="Perez-Chaparro P.J."/>
            <person name="Mamizuka E.M."/>
            <person name="Lima M.O."/>
            <person name="Lima L.N."/>
            <person name="McCulloch J.A."/>
        </authorList>
    </citation>
    <scope>NUCLEOTIDE SEQUENCE [LARGE SCALE GENOMIC DNA]</scope>
    <source>
        <strain evidence="1">IEC33019</strain>
    </source>
</reference>
<dbReference type="RefSeq" id="WP_070093557.1">
    <property type="nucleotide sequence ID" value="NZ_CP016634.1"/>
</dbReference>
<evidence type="ECO:0000313" key="1">
    <source>
        <dbReference type="EMBL" id="ANY87956.1"/>
    </source>
</evidence>
<organism evidence="1">
    <name type="scientific">Pseudomonas putida</name>
    <name type="common">Arthrobacter siderocapsulatus</name>
    <dbReference type="NCBI Taxonomy" id="303"/>
    <lineage>
        <taxon>Bacteria</taxon>
        <taxon>Pseudomonadati</taxon>
        <taxon>Pseudomonadota</taxon>
        <taxon>Gammaproteobacteria</taxon>
        <taxon>Pseudomonadales</taxon>
        <taxon>Pseudomonadaceae</taxon>
        <taxon>Pseudomonas</taxon>
    </lineage>
</organism>
<proteinExistence type="predicted"/>
<gene>
    <name evidence="1" type="ORF">IEC33019_2409</name>
</gene>
<protein>
    <submittedName>
        <fullName evidence="1">Uncharacterized protein</fullName>
    </submittedName>
</protein>
<dbReference type="EMBL" id="CP016634">
    <property type="protein sequence ID" value="ANY87956.1"/>
    <property type="molecule type" value="Genomic_DNA"/>
</dbReference>
<accession>A0A1B2F739</accession>